<dbReference type="InterPro" id="IPR046335">
    <property type="entry name" value="LacI/GalR-like_sensor"/>
</dbReference>
<name>A0A0Z8E7F6_STRSU</name>
<dbReference type="PANTHER" id="PTHR30146">
    <property type="entry name" value="LACI-RELATED TRANSCRIPTIONAL REPRESSOR"/>
    <property type="match status" value="1"/>
</dbReference>
<dbReference type="InterPro" id="IPR028082">
    <property type="entry name" value="Peripla_BP_I"/>
</dbReference>
<dbReference type="SUPFAM" id="SSF47413">
    <property type="entry name" value="lambda repressor-like DNA-binding domains"/>
    <property type="match status" value="1"/>
</dbReference>
<sequence>MATTIKDLAKKAGVSTATVSRVLNNLGGYSPEVEERILNLAKELHYIRNDSAKNLVKQFTQTVGVIMPVTATSYYGKIVKGIEDYAVEKEYCVFISHAGVDGNRLEETIQTMVERRVSGIIIFSIYLSAEQVNYIHSLGVPVVLLSTIDEQQQLPYLKVDDYAASYAAVDYLIKMNHRRIAIVGANSQDKVAGLPRIQGYKDALAAAKIAENVDWIQAGDFTFDSGRRAVDHFIQNGIELPTAFFCVSDEVALGVMSACHKYGIPVPDEVSVIGYDNSDIASMSIPALTTIHQPFYDMGYQGCKLLIDHRKEKVSKLMPYQIIERLSVKKIE</sequence>
<evidence type="ECO:0000259" key="4">
    <source>
        <dbReference type="PROSITE" id="PS50932"/>
    </source>
</evidence>
<feature type="domain" description="HTH lacI-type" evidence="4">
    <location>
        <begin position="3"/>
        <end position="57"/>
    </location>
</feature>
<organism evidence="5 6">
    <name type="scientific">Streptococcus suis</name>
    <dbReference type="NCBI Taxonomy" id="1307"/>
    <lineage>
        <taxon>Bacteria</taxon>
        <taxon>Bacillati</taxon>
        <taxon>Bacillota</taxon>
        <taxon>Bacilli</taxon>
        <taxon>Lactobacillales</taxon>
        <taxon>Streptococcaceae</taxon>
        <taxon>Streptococcus</taxon>
    </lineage>
</organism>
<dbReference type="Gene3D" id="1.10.260.40">
    <property type="entry name" value="lambda repressor-like DNA-binding domains"/>
    <property type="match status" value="1"/>
</dbReference>
<dbReference type="Pfam" id="PF00356">
    <property type="entry name" value="LacI"/>
    <property type="match status" value="1"/>
</dbReference>
<dbReference type="InterPro" id="IPR010982">
    <property type="entry name" value="Lambda_DNA-bd_dom_sf"/>
</dbReference>
<keyword evidence="1" id="KW-0805">Transcription regulation</keyword>
<dbReference type="CDD" id="cd01392">
    <property type="entry name" value="HTH_LacI"/>
    <property type="match status" value="1"/>
</dbReference>
<evidence type="ECO:0000256" key="3">
    <source>
        <dbReference type="ARBA" id="ARBA00023163"/>
    </source>
</evidence>
<evidence type="ECO:0000313" key="6">
    <source>
        <dbReference type="Proteomes" id="UP000073434"/>
    </source>
</evidence>
<dbReference type="InterPro" id="IPR000843">
    <property type="entry name" value="HTH_LacI"/>
</dbReference>
<dbReference type="SMART" id="SM00354">
    <property type="entry name" value="HTH_LACI"/>
    <property type="match status" value="1"/>
</dbReference>
<dbReference type="PRINTS" id="PR00036">
    <property type="entry name" value="HTHLACI"/>
</dbReference>
<keyword evidence="3" id="KW-0804">Transcription</keyword>
<dbReference type="GO" id="GO:0003700">
    <property type="term" value="F:DNA-binding transcription factor activity"/>
    <property type="evidence" value="ECO:0007669"/>
    <property type="project" value="TreeGrafter"/>
</dbReference>
<dbReference type="PANTHER" id="PTHR30146:SF149">
    <property type="entry name" value="HTH-TYPE TRANSCRIPTIONAL REGULATOR EBGR"/>
    <property type="match status" value="1"/>
</dbReference>
<dbReference type="Pfam" id="PF13377">
    <property type="entry name" value="Peripla_BP_3"/>
    <property type="match status" value="1"/>
</dbReference>
<dbReference type="Gene3D" id="3.40.50.2300">
    <property type="match status" value="2"/>
</dbReference>
<evidence type="ECO:0000256" key="1">
    <source>
        <dbReference type="ARBA" id="ARBA00023015"/>
    </source>
</evidence>
<reference evidence="5 6" key="1">
    <citation type="submission" date="2016-02" db="EMBL/GenBank/DDBJ databases">
        <authorList>
            <consortium name="Pathogen Informatics"/>
        </authorList>
    </citation>
    <scope>NUCLEOTIDE SEQUENCE [LARGE SCALE GENOMIC DNA]</scope>
    <source>
        <strain evidence="5 6">LSS23</strain>
    </source>
</reference>
<dbReference type="PROSITE" id="PS00356">
    <property type="entry name" value="HTH_LACI_1"/>
    <property type="match status" value="1"/>
</dbReference>
<proteinExistence type="predicted"/>
<dbReference type="SUPFAM" id="SSF53822">
    <property type="entry name" value="Periplasmic binding protein-like I"/>
    <property type="match status" value="1"/>
</dbReference>
<protein>
    <submittedName>
        <fullName evidence="5">Catabolite control protein A</fullName>
    </submittedName>
</protein>
<dbReference type="AlphaFoldDB" id="A0A0Z8E7F6"/>
<accession>A0A0Z8E7F6</accession>
<evidence type="ECO:0000256" key="2">
    <source>
        <dbReference type="ARBA" id="ARBA00023125"/>
    </source>
</evidence>
<dbReference type="GO" id="GO:0000976">
    <property type="term" value="F:transcription cis-regulatory region binding"/>
    <property type="evidence" value="ECO:0007669"/>
    <property type="project" value="TreeGrafter"/>
</dbReference>
<gene>
    <name evidence="5" type="primary">ccpA_2</name>
    <name evidence="5" type="ORF">ERS132385_01175</name>
</gene>
<evidence type="ECO:0000313" key="5">
    <source>
        <dbReference type="EMBL" id="CYU56707.1"/>
    </source>
</evidence>
<dbReference type="Proteomes" id="UP000073434">
    <property type="component" value="Unassembled WGS sequence"/>
</dbReference>
<dbReference type="EMBL" id="FIFW01000010">
    <property type="protein sequence ID" value="CYU56707.1"/>
    <property type="molecule type" value="Genomic_DNA"/>
</dbReference>
<dbReference type="PROSITE" id="PS50932">
    <property type="entry name" value="HTH_LACI_2"/>
    <property type="match status" value="1"/>
</dbReference>
<dbReference type="CDD" id="cd19975">
    <property type="entry name" value="PBP1_CcpA-like"/>
    <property type="match status" value="1"/>
</dbReference>
<keyword evidence="2" id="KW-0238">DNA-binding</keyword>